<proteinExistence type="predicted"/>
<feature type="chain" id="PRO_5046117419" description="HPP family protein" evidence="2">
    <location>
        <begin position="22"/>
        <end position="164"/>
    </location>
</feature>
<name>A0ABU1M1S5_9BURK</name>
<evidence type="ECO:0000313" key="4">
    <source>
        <dbReference type="Proteomes" id="UP001264340"/>
    </source>
</evidence>
<feature type="transmembrane region" description="Helical" evidence="1">
    <location>
        <begin position="50"/>
        <end position="71"/>
    </location>
</feature>
<gene>
    <name evidence="3" type="ORF">J2804_006232</name>
</gene>
<keyword evidence="1" id="KW-0812">Transmembrane</keyword>
<keyword evidence="2" id="KW-0732">Signal</keyword>
<organism evidence="3 4">
    <name type="scientific">Paraburkholderia terricola</name>
    <dbReference type="NCBI Taxonomy" id="169427"/>
    <lineage>
        <taxon>Bacteria</taxon>
        <taxon>Pseudomonadati</taxon>
        <taxon>Pseudomonadota</taxon>
        <taxon>Betaproteobacteria</taxon>
        <taxon>Burkholderiales</taxon>
        <taxon>Burkholderiaceae</taxon>
        <taxon>Paraburkholderia</taxon>
    </lineage>
</organism>
<evidence type="ECO:0000256" key="1">
    <source>
        <dbReference type="SAM" id="Phobius"/>
    </source>
</evidence>
<feature type="signal peptide" evidence="2">
    <location>
        <begin position="1"/>
        <end position="21"/>
    </location>
</feature>
<keyword evidence="4" id="KW-1185">Reference proteome</keyword>
<keyword evidence="1" id="KW-1133">Transmembrane helix</keyword>
<accession>A0ABU1M1S5</accession>
<comment type="caution">
    <text evidence="3">The sequence shown here is derived from an EMBL/GenBank/DDBJ whole genome shotgun (WGS) entry which is preliminary data.</text>
</comment>
<dbReference type="EMBL" id="JAVDRP010000024">
    <property type="protein sequence ID" value="MDR6412796.1"/>
    <property type="molecule type" value="Genomic_DNA"/>
</dbReference>
<keyword evidence="1" id="KW-0472">Membrane</keyword>
<reference evidence="3 4" key="1">
    <citation type="submission" date="2023-07" db="EMBL/GenBank/DDBJ databases">
        <title>Sorghum-associated microbial communities from plants grown in Nebraska, USA.</title>
        <authorList>
            <person name="Schachtman D."/>
        </authorList>
    </citation>
    <scope>NUCLEOTIDE SEQUENCE [LARGE SCALE GENOMIC DNA]</scope>
    <source>
        <strain evidence="3 4">DS1316</strain>
    </source>
</reference>
<protein>
    <recommendedName>
        <fullName evidence="5">HPP family protein</fullName>
    </recommendedName>
</protein>
<feature type="transmembrane region" description="Helical" evidence="1">
    <location>
        <begin position="121"/>
        <end position="141"/>
    </location>
</feature>
<dbReference type="Proteomes" id="UP001264340">
    <property type="component" value="Unassembled WGS sequence"/>
</dbReference>
<evidence type="ECO:0000313" key="3">
    <source>
        <dbReference type="EMBL" id="MDR6412796.1"/>
    </source>
</evidence>
<sequence>MTRCRLFVRALLVCSACLAVAGLRRAEVASFPLIITALIAHLYGRADLPRIAMQLCSHALSAMGAALVHFLSARGTWSVDWMVPMRLPVGCLLLLLLQFSRLRHPPALASGGAVLCGLDPVAVIGCVVTTASVFALEFAALCRKRLGSGHIAATHQAAEVNERG</sequence>
<evidence type="ECO:0008006" key="5">
    <source>
        <dbReference type="Google" id="ProtNLM"/>
    </source>
</evidence>
<evidence type="ECO:0000256" key="2">
    <source>
        <dbReference type="SAM" id="SignalP"/>
    </source>
</evidence>